<dbReference type="Gene3D" id="3.30.360.10">
    <property type="entry name" value="Dihydrodipicolinate Reductase, domain 2"/>
    <property type="match status" value="1"/>
</dbReference>
<dbReference type="EC" id="1.-.-.-" evidence="3"/>
<feature type="domain" description="Gfo/Idh/MocA-like oxidoreductase bacterial type C-terminal" evidence="2">
    <location>
        <begin position="209"/>
        <end position="277"/>
    </location>
</feature>
<dbReference type="GO" id="GO:0016491">
    <property type="term" value="F:oxidoreductase activity"/>
    <property type="evidence" value="ECO:0007669"/>
    <property type="project" value="UniProtKB-KW"/>
</dbReference>
<dbReference type="InterPro" id="IPR050463">
    <property type="entry name" value="Gfo/Idh/MocA_oxidrdct_glycsds"/>
</dbReference>
<dbReference type="EMBL" id="CP037423">
    <property type="protein sequence ID" value="QDV40570.1"/>
    <property type="molecule type" value="Genomic_DNA"/>
</dbReference>
<dbReference type="SUPFAM" id="SSF51735">
    <property type="entry name" value="NAD(P)-binding Rossmann-fold domains"/>
    <property type="match status" value="1"/>
</dbReference>
<dbReference type="Pfam" id="PF01408">
    <property type="entry name" value="GFO_IDH_MocA"/>
    <property type="match status" value="1"/>
</dbReference>
<dbReference type="KEGG" id="snep:Enr13x_03760"/>
<name>A0A518HIF9_9BACT</name>
<dbReference type="RefSeq" id="WP_145384428.1">
    <property type="nucleotide sequence ID" value="NZ_CP037423.1"/>
</dbReference>
<evidence type="ECO:0000259" key="1">
    <source>
        <dbReference type="Pfam" id="PF01408"/>
    </source>
</evidence>
<keyword evidence="4" id="KW-1185">Reference proteome</keyword>
<proteinExistence type="predicted"/>
<dbReference type="InterPro" id="IPR000683">
    <property type="entry name" value="Gfo/Idh/MocA-like_OxRdtase_N"/>
</dbReference>
<dbReference type="InterPro" id="IPR036291">
    <property type="entry name" value="NAD(P)-bd_dom_sf"/>
</dbReference>
<keyword evidence="3" id="KW-0560">Oxidoreductase</keyword>
<gene>
    <name evidence="3" type="primary">ycjS_2</name>
    <name evidence="3" type="ORF">Enr13x_03760</name>
</gene>
<dbReference type="InterPro" id="IPR043906">
    <property type="entry name" value="Gfo/Idh/MocA_OxRdtase_bact_C"/>
</dbReference>
<evidence type="ECO:0000313" key="3">
    <source>
        <dbReference type="EMBL" id="QDV40570.1"/>
    </source>
</evidence>
<dbReference type="OrthoDB" id="9788246at2"/>
<sequence length="459" mass="51162">MNKKTQPITRRQSIKAAAAGTAAVFAAPAIVRGQNLNDKIRVAIVGMGGRAKAHAESLVDLEKESTSGVTLAGICDCDEAKLKSAETVWTERSGHKLDTYDDMRRVLDDASIDAVTFATPNHWHSLNVIWGCQAGKDVYVEKPGSHNIFEGRKMVEAARKYNRIVQHGTQCRSSPNIVEGIDKLHQGVIGDVYFARGIAYKIRGDLGKHAPRPVPDGLDWNAWCGPAPVHEFSNFQHRRWHWIWDYGNGEIGNQGVHQMDILRWGLKLDTHPVQVSSVGSNYMQENVHQSSAETPGVLSTSLKWADGKMVEFAVRDWYTNAEAGFRDKYPFVQKDFPVGTIFLGTEGTMIIPDYSSYYTFLGRNREPGPSAFEEGSPISNLPHFRNWALAVRARNPEFLSAEIEQGHHSAALCHLANIAYRVDRTLHFDPEKETFKDDAQADRLLTRPARGAFTVPDVV</sequence>
<dbReference type="Proteomes" id="UP000319004">
    <property type="component" value="Chromosome"/>
</dbReference>
<evidence type="ECO:0000259" key="2">
    <source>
        <dbReference type="Pfam" id="PF19051"/>
    </source>
</evidence>
<dbReference type="InterPro" id="IPR006311">
    <property type="entry name" value="TAT_signal"/>
</dbReference>
<feature type="domain" description="Gfo/Idh/MocA-like oxidoreductase N-terminal" evidence="1">
    <location>
        <begin position="40"/>
        <end position="168"/>
    </location>
</feature>
<organism evidence="3 4">
    <name type="scientific">Stieleria neptunia</name>
    <dbReference type="NCBI Taxonomy" id="2527979"/>
    <lineage>
        <taxon>Bacteria</taxon>
        <taxon>Pseudomonadati</taxon>
        <taxon>Planctomycetota</taxon>
        <taxon>Planctomycetia</taxon>
        <taxon>Pirellulales</taxon>
        <taxon>Pirellulaceae</taxon>
        <taxon>Stieleria</taxon>
    </lineage>
</organism>
<accession>A0A518HIF9</accession>
<feature type="domain" description="Gfo/Idh/MocA-like oxidoreductase bacterial type C-terminal" evidence="2">
    <location>
        <begin position="386"/>
        <end position="454"/>
    </location>
</feature>
<dbReference type="Gene3D" id="3.40.50.720">
    <property type="entry name" value="NAD(P)-binding Rossmann-like Domain"/>
    <property type="match status" value="1"/>
</dbReference>
<dbReference type="PANTHER" id="PTHR43818:SF5">
    <property type="entry name" value="OXIDOREDUCTASE FAMILY PROTEIN"/>
    <property type="match status" value="1"/>
</dbReference>
<dbReference type="PANTHER" id="PTHR43818">
    <property type="entry name" value="BCDNA.GH03377"/>
    <property type="match status" value="1"/>
</dbReference>
<dbReference type="GO" id="GO:0000166">
    <property type="term" value="F:nucleotide binding"/>
    <property type="evidence" value="ECO:0007669"/>
    <property type="project" value="InterPro"/>
</dbReference>
<dbReference type="PROSITE" id="PS51318">
    <property type="entry name" value="TAT"/>
    <property type="match status" value="1"/>
</dbReference>
<dbReference type="AlphaFoldDB" id="A0A518HIF9"/>
<protein>
    <submittedName>
        <fullName evidence="3">Putative oxidoreductase YcjS</fullName>
        <ecNumber evidence="3">1.-.-.-</ecNumber>
    </submittedName>
</protein>
<dbReference type="Pfam" id="PF19051">
    <property type="entry name" value="GFO_IDH_MocA_C2"/>
    <property type="match status" value="2"/>
</dbReference>
<dbReference type="SUPFAM" id="SSF55347">
    <property type="entry name" value="Glyceraldehyde-3-phosphate dehydrogenase-like, C-terminal domain"/>
    <property type="match status" value="1"/>
</dbReference>
<reference evidence="3 4" key="1">
    <citation type="submission" date="2019-03" db="EMBL/GenBank/DDBJ databases">
        <title>Deep-cultivation of Planctomycetes and their phenomic and genomic characterization uncovers novel biology.</title>
        <authorList>
            <person name="Wiegand S."/>
            <person name="Jogler M."/>
            <person name="Boedeker C."/>
            <person name="Pinto D."/>
            <person name="Vollmers J."/>
            <person name="Rivas-Marin E."/>
            <person name="Kohn T."/>
            <person name="Peeters S.H."/>
            <person name="Heuer A."/>
            <person name="Rast P."/>
            <person name="Oberbeckmann S."/>
            <person name="Bunk B."/>
            <person name="Jeske O."/>
            <person name="Meyerdierks A."/>
            <person name="Storesund J.E."/>
            <person name="Kallscheuer N."/>
            <person name="Luecker S."/>
            <person name="Lage O.M."/>
            <person name="Pohl T."/>
            <person name="Merkel B.J."/>
            <person name="Hornburger P."/>
            <person name="Mueller R.-W."/>
            <person name="Bruemmer F."/>
            <person name="Labrenz M."/>
            <person name="Spormann A.M."/>
            <person name="Op den Camp H."/>
            <person name="Overmann J."/>
            <person name="Amann R."/>
            <person name="Jetten M.S.M."/>
            <person name="Mascher T."/>
            <person name="Medema M.H."/>
            <person name="Devos D.P."/>
            <person name="Kaster A.-K."/>
            <person name="Ovreas L."/>
            <person name="Rohde M."/>
            <person name="Galperin M.Y."/>
            <person name="Jogler C."/>
        </authorList>
    </citation>
    <scope>NUCLEOTIDE SEQUENCE [LARGE SCALE GENOMIC DNA]</scope>
    <source>
        <strain evidence="3 4">Enr13</strain>
    </source>
</reference>
<evidence type="ECO:0000313" key="4">
    <source>
        <dbReference type="Proteomes" id="UP000319004"/>
    </source>
</evidence>